<reference evidence="1 2" key="1">
    <citation type="submission" date="2016-10" db="EMBL/GenBank/DDBJ databases">
        <title>Genome sequence of Planktotalea frisia SH6-1.</title>
        <authorList>
            <person name="Poehlein A."/>
            <person name="Bakenhus I."/>
            <person name="Voget S."/>
            <person name="Brinkhoff T."/>
            <person name="Simon M."/>
        </authorList>
    </citation>
    <scope>NUCLEOTIDE SEQUENCE [LARGE SCALE GENOMIC DNA]</scope>
    <source>
        <strain evidence="1 2">SH6-1</strain>
    </source>
</reference>
<comment type="caution">
    <text evidence="1">The sequence shown here is derived from an EMBL/GenBank/DDBJ whole genome shotgun (WGS) entry which is preliminary data.</text>
</comment>
<organism evidence="1 2">
    <name type="scientific">Planktotalea frisia</name>
    <dbReference type="NCBI Taxonomy" id="696762"/>
    <lineage>
        <taxon>Bacteria</taxon>
        <taxon>Pseudomonadati</taxon>
        <taxon>Pseudomonadota</taxon>
        <taxon>Alphaproteobacteria</taxon>
        <taxon>Rhodobacterales</taxon>
        <taxon>Paracoccaceae</taxon>
        <taxon>Planktotalea</taxon>
    </lineage>
</organism>
<keyword evidence="2" id="KW-1185">Reference proteome</keyword>
<name>A0A1L9NTC9_9RHOB</name>
<dbReference type="Proteomes" id="UP000184514">
    <property type="component" value="Unassembled WGS sequence"/>
</dbReference>
<dbReference type="AlphaFoldDB" id="A0A1L9NTC9"/>
<dbReference type="RefSeq" id="WP_072631750.1">
    <property type="nucleotide sequence ID" value="NZ_MLCB01000176.1"/>
</dbReference>
<dbReference type="OrthoDB" id="7863719at2"/>
<evidence type="ECO:0000313" key="1">
    <source>
        <dbReference type="EMBL" id="OJI92558.1"/>
    </source>
</evidence>
<dbReference type="STRING" id="696762.PFRI_32400"/>
<sequence>MSKNMSDKDDLAMLFEAAKNASPEPSSDFMARVLDDAQVMQPAALGVMHTEMPKQNAFKDFFMGLSDAIGGWPAFAGLATAAVTGLWIGVSPPAGLIEPFGTVLGSDTSALSDALEYGEGFDFTLFEG</sequence>
<proteinExistence type="predicted"/>
<dbReference type="EMBL" id="MLCB01000176">
    <property type="protein sequence ID" value="OJI92558.1"/>
    <property type="molecule type" value="Genomic_DNA"/>
</dbReference>
<evidence type="ECO:0000313" key="2">
    <source>
        <dbReference type="Proteomes" id="UP000184514"/>
    </source>
</evidence>
<accession>A0A1L9NTC9</accession>
<evidence type="ECO:0008006" key="3">
    <source>
        <dbReference type="Google" id="ProtNLM"/>
    </source>
</evidence>
<gene>
    <name evidence="1" type="ORF">PFRI_32400</name>
</gene>
<protein>
    <recommendedName>
        <fullName evidence="3">Dihydroorotate dehydrogenase</fullName>
    </recommendedName>
</protein>